<dbReference type="AlphaFoldDB" id="A0A327RNY0"/>
<accession>A0A327RNY0</accession>
<reference evidence="2 3" key="1">
    <citation type="submission" date="2018-06" db="EMBL/GenBank/DDBJ databases">
        <title>Genomic Encyclopedia of Archaeal and Bacterial Type Strains, Phase II (KMG-II): from individual species to whole genera.</title>
        <authorList>
            <person name="Goeker M."/>
        </authorList>
    </citation>
    <scope>NUCLEOTIDE SEQUENCE [LARGE SCALE GENOMIC DNA]</scope>
    <source>
        <strain evidence="2 3">DSM 24464</strain>
    </source>
</reference>
<name>A0A327RNY0_9FLAO</name>
<dbReference type="OrthoDB" id="1439588at2"/>
<dbReference type="EMBL" id="QLLO01000001">
    <property type="protein sequence ID" value="RAJ18025.1"/>
    <property type="molecule type" value="Genomic_DNA"/>
</dbReference>
<organism evidence="2 3">
    <name type="scientific">Olleya aquimaris</name>
    <dbReference type="NCBI Taxonomy" id="639310"/>
    <lineage>
        <taxon>Bacteria</taxon>
        <taxon>Pseudomonadati</taxon>
        <taxon>Bacteroidota</taxon>
        <taxon>Flavobacteriia</taxon>
        <taxon>Flavobacteriales</taxon>
        <taxon>Flavobacteriaceae</taxon>
    </lineage>
</organism>
<keyword evidence="3" id="KW-1185">Reference proteome</keyword>
<sequence>MKKTIFTLGLIASSLFVNAAELDLLDNYLLDNNNPKVVEAKTQVYQWTIKTTSGVFTGTADTFEEANKQIETLGKNTTIIEKDVTGIVLKNEKNPERVYTWGVVTDRGYATGIATSLDQAQKMVKLMGNSEVPKANIIESFKTLK</sequence>
<dbReference type="RefSeq" id="WP_111658661.1">
    <property type="nucleotide sequence ID" value="NZ_QLLO01000001.1"/>
</dbReference>
<feature type="signal peptide" evidence="1">
    <location>
        <begin position="1"/>
        <end position="19"/>
    </location>
</feature>
<evidence type="ECO:0000313" key="3">
    <source>
        <dbReference type="Proteomes" id="UP000248703"/>
    </source>
</evidence>
<evidence type="ECO:0000256" key="1">
    <source>
        <dbReference type="SAM" id="SignalP"/>
    </source>
</evidence>
<proteinExistence type="predicted"/>
<evidence type="ECO:0008006" key="4">
    <source>
        <dbReference type="Google" id="ProtNLM"/>
    </source>
</evidence>
<protein>
    <recommendedName>
        <fullName evidence="4">DUF4136 domain-containing protein</fullName>
    </recommendedName>
</protein>
<gene>
    <name evidence="2" type="ORF">LY08_00297</name>
</gene>
<evidence type="ECO:0000313" key="2">
    <source>
        <dbReference type="EMBL" id="RAJ18025.1"/>
    </source>
</evidence>
<comment type="caution">
    <text evidence="2">The sequence shown here is derived from an EMBL/GenBank/DDBJ whole genome shotgun (WGS) entry which is preliminary data.</text>
</comment>
<dbReference type="Proteomes" id="UP000248703">
    <property type="component" value="Unassembled WGS sequence"/>
</dbReference>
<keyword evidence="1" id="KW-0732">Signal</keyword>
<feature type="chain" id="PRO_5016342456" description="DUF4136 domain-containing protein" evidence="1">
    <location>
        <begin position="20"/>
        <end position="145"/>
    </location>
</feature>